<sequence>PGEPFSSSFSFIRLSLISSRGPDSVSEPSEESGRLPSTAEATGGQIEGGSVSPGRNKEDFLCAELWRDGEGPSWEETRAGMKESLRDSDSISLDTEATSCLSADSSDAASAGSSVTSGYESSTPCSDHGWDALMKKYEAVLQDCLQGNRTNIKIESMILKLKRLQENAILEDDYDRAERFRNKLDELRREKSSLTAELPSRHPAVSRLLERLRDQVTGALQEVTPVCRPSNREGQQWQKQERDSCSHLQCPVQRREQILQEKQQIEKEIHELKRKLSELEARSSQLDRQVLEEEQLMEYEDSEELPLVSFPPGQLQDLSRALDDLVGSEHRAQLCTELPPHIHSLQEQEQALSVAIREFTAKRCIFRQKLGAIIFQGVFMSQKLCSSLRKKVSEKCTGSDFATAKEVKMEIKSLCAERDGLEGQIKKLQALSESNSEKLEKMKVDHDLLKQELELKEAEFESNLKENAVKYIELLEDRLHSCGSQVVERVWEADLEACHLVLQGLQLRAAGVCSSEETEEGRAVEAGCSRHLCPPAETKEGCLSPESRALGGPWCTEGDLDHSELTKELEEFLVCVENLPEDCCSGTIAIAEQCRSISDKLLSLEDQLQTAVLHRDESLTHNLQKEIQTVKATLQAMLEQLKASSEEED</sequence>
<dbReference type="InParanoid" id="W5NFT5"/>
<evidence type="ECO:0000256" key="2">
    <source>
        <dbReference type="SAM" id="MobiDB-lite"/>
    </source>
</evidence>
<feature type="domain" description="UVR" evidence="3">
    <location>
        <begin position="155"/>
        <end position="190"/>
    </location>
</feature>
<evidence type="ECO:0000313" key="4">
    <source>
        <dbReference type="Ensembl" id="ENSLOCP00000019494.1"/>
    </source>
</evidence>
<feature type="coiled-coil region" evidence="1">
    <location>
        <begin position="170"/>
        <end position="197"/>
    </location>
</feature>
<dbReference type="Ensembl" id="ENSLOCT00000019526.1">
    <property type="protein sequence ID" value="ENSLOCP00000019494.1"/>
    <property type="gene ID" value="ENSLOCG00000015836.1"/>
</dbReference>
<dbReference type="PROSITE" id="PS50151">
    <property type="entry name" value="UVR"/>
    <property type="match status" value="1"/>
</dbReference>
<reference evidence="4" key="3">
    <citation type="submission" date="2025-09" db="UniProtKB">
        <authorList>
            <consortium name="Ensembl"/>
        </authorList>
    </citation>
    <scope>IDENTIFICATION</scope>
</reference>
<dbReference type="GO" id="GO:0060271">
    <property type="term" value="P:cilium assembly"/>
    <property type="evidence" value="ECO:0000318"/>
    <property type="project" value="GO_Central"/>
</dbReference>
<dbReference type="GO" id="GO:0001764">
    <property type="term" value="P:neuron migration"/>
    <property type="evidence" value="ECO:0000318"/>
    <property type="project" value="GO_Central"/>
</dbReference>
<reference evidence="4" key="2">
    <citation type="submission" date="2025-08" db="UniProtKB">
        <authorList>
            <consortium name="Ensembl"/>
        </authorList>
    </citation>
    <scope>IDENTIFICATION</scope>
</reference>
<dbReference type="PANTHER" id="PTHR14332:SF3">
    <property type="entry name" value="DISRUPTED IN SCHIZOPHRENIA 1 PROTEIN"/>
    <property type="match status" value="1"/>
</dbReference>
<dbReference type="eggNOG" id="ENOG502S3S3">
    <property type="taxonomic scope" value="Eukaryota"/>
</dbReference>
<feature type="coiled-coil region" evidence="1">
    <location>
        <begin position="620"/>
        <end position="647"/>
    </location>
</feature>
<dbReference type="AlphaFoldDB" id="W5NFT5"/>
<name>W5NFT5_LEPOC</name>
<dbReference type="HOGENOM" id="CLU_012194_0_0_1"/>
<dbReference type="EMBL" id="AHAT01034955">
    <property type="status" value="NOT_ANNOTATED_CDS"/>
    <property type="molecule type" value="Genomic_DNA"/>
</dbReference>
<feature type="region of interest" description="Disordered" evidence="2">
    <location>
        <begin position="102"/>
        <end position="124"/>
    </location>
</feature>
<protein>
    <submittedName>
        <fullName evidence="4">DISC1 scaffold protein</fullName>
    </submittedName>
</protein>
<dbReference type="PANTHER" id="PTHR14332">
    <property type="entry name" value="DISRUPTED IN SCHIZOPHRENIA 1 PROTEIN"/>
    <property type="match status" value="1"/>
</dbReference>
<evidence type="ECO:0000259" key="3">
    <source>
        <dbReference type="PROSITE" id="PS50151"/>
    </source>
</evidence>
<feature type="coiled-coil region" evidence="1">
    <location>
        <begin position="404"/>
        <end position="459"/>
    </location>
</feature>
<dbReference type="Proteomes" id="UP000018468">
    <property type="component" value="Linkage group LG16"/>
</dbReference>
<dbReference type="InterPro" id="IPR001943">
    <property type="entry name" value="UVR_dom"/>
</dbReference>
<evidence type="ECO:0000313" key="5">
    <source>
        <dbReference type="Proteomes" id="UP000018468"/>
    </source>
</evidence>
<keyword evidence="1" id="KW-0175">Coiled coil</keyword>
<feature type="compositionally biased region" description="Basic and acidic residues" evidence="2">
    <location>
        <begin position="55"/>
        <end position="89"/>
    </location>
</feature>
<feature type="coiled-coil region" evidence="1">
    <location>
        <begin position="255"/>
        <end position="296"/>
    </location>
</feature>
<reference evidence="5" key="1">
    <citation type="submission" date="2011-12" db="EMBL/GenBank/DDBJ databases">
        <title>The Draft Genome of Lepisosteus oculatus.</title>
        <authorList>
            <consortium name="The Broad Institute Genome Assembly &amp; Analysis Group"/>
            <consortium name="Computational R&amp;D Group"/>
            <consortium name="and Sequencing Platform"/>
            <person name="Di Palma F."/>
            <person name="Alfoldi J."/>
            <person name="Johnson J."/>
            <person name="Berlin A."/>
            <person name="Gnerre S."/>
            <person name="Jaffe D."/>
            <person name="MacCallum I."/>
            <person name="Young S."/>
            <person name="Walker B.J."/>
            <person name="Lander E.S."/>
            <person name="Lindblad-Toh K."/>
        </authorList>
    </citation>
    <scope>NUCLEOTIDE SEQUENCE [LARGE SCALE GENOMIC DNA]</scope>
</reference>
<dbReference type="GO" id="GO:0045111">
    <property type="term" value="C:intermediate filament cytoskeleton"/>
    <property type="evidence" value="ECO:0000318"/>
    <property type="project" value="GO_Central"/>
</dbReference>
<dbReference type="STRING" id="7918.ENSLOCP00000019494"/>
<dbReference type="GO" id="GO:0005874">
    <property type="term" value="C:microtubule"/>
    <property type="evidence" value="ECO:0000318"/>
    <property type="project" value="GO_Central"/>
</dbReference>
<keyword evidence="5" id="KW-1185">Reference proteome</keyword>
<feature type="region of interest" description="Disordered" evidence="2">
    <location>
        <begin position="19"/>
        <end position="89"/>
    </location>
</feature>
<accession>W5NFT5</accession>
<dbReference type="GO" id="GO:0005815">
    <property type="term" value="C:microtubule organizing center"/>
    <property type="evidence" value="ECO:0000318"/>
    <property type="project" value="GO_Central"/>
</dbReference>
<organism evidence="4 5">
    <name type="scientific">Lepisosteus oculatus</name>
    <name type="common">Spotted gar</name>
    <dbReference type="NCBI Taxonomy" id="7918"/>
    <lineage>
        <taxon>Eukaryota</taxon>
        <taxon>Metazoa</taxon>
        <taxon>Chordata</taxon>
        <taxon>Craniata</taxon>
        <taxon>Vertebrata</taxon>
        <taxon>Euteleostomi</taxon>
        <taxon>Actinopterygii</taxon>
        <taxon>Neopterygii</taxon>
        <taxon>Holostei</taxon>
        <taxon>Semionotiformes</taxon>
        <taxon>Lepisosteidae</taxon>
        <taxon>Lepisosteus</taxon>
    </lineage>
</organism>
<evidence type="ECO:0000256" key="1">
    <source>
        <dbReference type="SAM" id="Coils"/>
    </source>
</evidence>
<dbReference type="EMBL" id="AHAT01034956">
    <property type="status" value="NOT_ANNOTATED_CDS"/>
    <property type="molecule type" value="Genomic_DNA"/>
</dbReference>
<feature type="compositionally biased region" description="Low complexity" evidence="2">
    <location>
        <begin position="102"/>
        <end position="118"/>
    </location>
</feature>
<dbReference type="GeneTree" id="ENSGT00390000006176"/>
<dbReference type="OMA" id="WTGKEEM"/>
<dbReference type="InterPro" id="IPR026081">
    <property type="entry name" value="DISC1"/>
</dbReference>
<proteinExistence type="predicted"/>
<dbReference type="Bgee" id="ENSLOCG00000015836">
    <property type="expression patterns" value="Expressed in liver and 12 other cell types or tissues"/>
</dbReference>